<proteinExistence type="predicted"/>
<accession>X0W0Y1</accession>
<name>X0W0Y1_9ZZZZ</name>
<dbReference type="AlphaFoldDB" id="X0W0Y1"/>
<evidence type="ECO:0008006" key="2">
    <source>
        <dbReference type="Google" id="ProtNLM"/>
    </source>
</evidence>
<organism evidence="1">
    <name type="scientific">marine sediment metagenome</name>
    <dbReference type="NCBI Taxonomy" id="412755"/>
    <lineage>
        <taxon>unclassified sequences</taxon>
        <taxon>metagenomes</taxon>
        <taxon>ecological metagenomes</taxon>
    </lineage>
</organism>
<dbReference type="EMBL" id="BARS01034092">
    <property type="protein sequence ID" value="GAG18323.1"/>
    <property type="molecule type" value="Genomic_DNA"/>
</dbReference>
<dbReference type="PANTHER" id="PTHR30203:SF33">
    <property type="entry name" value="BLR4455 PROTEIN"/>
    <property type="match status" value="1"/>
</dbReference>
<sequence length="260" mass="29231">IVLAEIDAGTAEEQFLRLAQAHLLNVTEAYWQLYLMRATLLQKRRLYDQGEQIHARLESRKDIDALATQILQAKAAVAKRWAAIFRAETNVKNVQSRIRSLVNDPQLGMLSGLELVPHERPAAECVEICMRDSLTTALMKRPEIEQAIDKICAAKVGLGVSRNNLLPALDLVLETYVSGLEGRSDIGQAMANQFGQGEPSYTVGLTLDLPLNNRAAKARYRQRQLELQKMIHEFATTVETIWAEVEVSVREVQTSYREMS</sequence>
<feature type="non-terminal residue" evidence="1">
    <location>
        <position position="1"/>
    </location>
</feature>
<dbReference type="InterPro" id="IPR010131">
    <property type="entry name" value="MdtP/NodT-like"/>
</dbReference>
<gene>
    <name evidence="1" type="ORF">S01H1_52719</name>
</gene>
<comment type="caution">
    <text evidence="1">The sequence shown here is derived from an EMBL/GenBank/DDBJ whole genome shotgun (WGS) entry which is preliminary data.</text>
</comment>
<evidence type="ECO:0000313" key="1">
    <source>
        <dbReference type="EMBL" id="GAG18323.1"/>
    </source>
</evidence>
<protein>
    <recommendedName>
        <fullName evidence="2">Outer membrane efflux protein</fullName>
    </recommendedName>
</protein>
<dbReference type="Pfam" id="PF02321">
    <property type="entry name" value="OEP"/>
    <property type="match status" value="1"/>
</dbReference>
<dbReference type="Gene3D" id="1.20.1600.10">
    <property type="entry name" value="Outer membrane efflux proteins (OEP)"/>
    <property type="match status" value="1"/>
</dbReference>
<feature type="non-terminal residue" evidence="1">
    <location>
        <position position="260"/>
    </location>
</feature>
<dbReference type="GO" id="GO:0015562">
    <property type="term" value="F:efflux transmembrane transporter activity"/>
    <property type="evidence" value="ECO:0007669"/>
    <property type="project" value="InterPro"/>
</dbReference>
<dbReference type="PANTHER" id="PTHR30203">
    <property type="entry name" value="OUTER MEMBRANE CATION EFFLUX PROTEIN"/>
    <property type="match status" value="1"/>
</dbReference>
<reference evidence="1" key="1">
    <citation type="journal article" date="2014" name="Front. Microbiol.">
        <title>High frequency of phylogenetically diverse reductive dehalogenase-homologous genes in deep subseafloor sedimentary metagenomes.</title>
        <authorList>
            <person name="Kawai M."/>
            <person name="Futagami T."/>
            <person name="Toyoda A."/>
            <person name="Takaki Y."/>
            <person name="Nishi S."/>
            <person name="Hori S."/>
            <person name="Arai W."/>
            <person name="Tsubouchi T."/>
            <person name="Morono Y."/>
            <person name="Uchiyama I."/>
            <person name="Ito T."/>
            <person name="Fujiyama A."/>
            <person name="Inagaki F."/>
            <person name="Takami H."/>
        </authorList>
    </citation>
    <scope>NUCLEOTIDE SEQUENCE</scope>
    <source>
        <strain evidence="1">Expedition CK06-06</strain>
    </source>
</reference>
<dbReference type="InterPro" id="IPR003423">
    <property type="entry name" value="OMP_efflux"/>
</dbReference>
<dbReference type="SUPFAM" id="SSF56954">
    <property type="entry name" value="Outer membrane efflux proteins (OEP)"/>
    <property type="match status" value="1"/>
</dbReference>